<dbReference type="GO" id="GO:0009007">
    <property type="term" value="F:site-specific DNA-methyltransferase (adenine-specific) activity"/>
    <property type="evidence" value="ECO:0007669"/>
    <property type="project" value="UniProtKB-EC"/>
</dbReference>
<accession>A0A0K1LM14</accession>
<dbReference type="InterPro" id="IPR012327">
    <property type="entry name" value="MeTrfase_D12"/>
</dbReference>
<dbReference type="PANTHER" id="PTHR30481:SF4">
    <property type="entry name" value="SITE-SPECIFIC DNA-METHYLTRANSFERASE (ADENINE-SPECIFIC)"/>
    <property type="match status" value="1"/>
</dbReference>
<gene>
    <name evidence="4" type="ORF">CPT_Sansa90</name>
</gene>
<dbReference type="Gene3D" id="3.40.50.150">
    <property type="entry name" value="Vaccinia Virus protein VP39"/>
    <property type="match status" value="2"/>
</dbReference>
<keyword evidence="3" id="KW-0949">S-adenosyl-L-methionine</keyword>
<evidence type="ECO:0000256" key="3">
    <source>
        <dbReference type="ARBA" id="ARBA00022691"/>
    </source>
</evidence>
<dbReference type="PANTHER" id="PTHR30481">
    <property type="entry name" value="DNA ADENINE METHYLASE"/>
    <property type="match status" value="1"/>
</dbReference>
<dbReference type="Proteomes" id="UP000225322">
    <property type="component" value="Segment"/>
</dbReference>
<evidence type="ECO:0000313" key="4">
    <source>
        <dbReference type="EMBL" id="AKU43494.1"/>
    </source>
</evidence>
<dbReference type="Pfam" id="PF02086">
    <property type="entry name" value="MethyltransfD12"/>
    <property type="match status" value="1"/>
</dbReference>
<protein>
    <submittedName>
        <fullName evidence="4">Adenine-specific DNA methyltransferase</fullName>
    </submittedName>
</protein>
<dbReference type="GO" id="GO:0006298">
    <property type="term" value="P:mismatch repair"/>
    <property type="evidence" value="ECO:0007669"/>
    <property type="project" value="TreeGrafter"/>
</dbReference>
<dbReference type="GO" id="GO:1904047">
    <property type="term" value="F:S-adenosyl-L-methionine binding"/>
    <property type="evidence" value="ECO:0007669"/>
    <property type="project" value="TreeGrafter"/>
</dbReference>
<dbReference type="GO" id="GO:0009307">
    <property type="term" value="P:DNA restriction-modification system"/>
    <property type="evidence" value="ECO:0007669"/>
    <property type="project" value="InterPro"/>
</dbReference>
<dbReference type="PIRSF" id="PIRSF000398">
    <property type="entry name" value="M_m6A_EcoRV"/>
    <property type="match status" value="1"/>
</dbReference>
<keyword evidence="2 4" id="KW-0808">Transferase</keyword>
<sequence length="282" mass="32206">MSVDRPVLRWHGGKWMLAPWIIENFPPHRIYVEPFGGAASVLMRKDRCYSEVYNDLDKDVVNLFRVLRNRRTAGQLKRMLQLTPFAREEFNEAYDPCDCRVERARRLVVRSFMGHGSDGPTSPYRTGFRSNSNRNGTTPAHDWVNYGAALGQAVARLQGITIECKDGLEVMRQHDTPETLHYVDPPYLHATRTRVARRPGGGSYKHELTDGQHQALLDLLLSLKGMVVLSGYPHALYDERLSGWRRIERQALADGARPRTEVLWINPSAVANMPQKDLFTHT</sequence>
<organism evidence="4 5">
    <name type="scientific">Caulobacter phage Sansa</name>
    <dbReference type="NCBI Taxonomy" id="1675600"/>
    <lineage>
        <taxon>Viruses</taxon>
        <taxon>Duplodnaviria</taxon>
        <taxon>Heunggongvirae</taxon>
        <taxon>Uroviricota</taxon>
        <taxon>Caudoviricetes</taxon>
        <taxon>Sansavirus</taxon>
        <taxon>Sansavirus sansa</taxon>
        <taxon>Caulobacter virus Sansa</taxon>
    </lineage>
</organism>
<dbReference type="GO" id="GO:0032259">
    <property type="term" value="P:methylation"/>
    <property type="evidence" value="ECO:0007669"/>
    <property type="project" value="UniProtKB-KW"/>
</dbReference>
<dbReference type="SUPFAM" id="SSF53335">
    <property type="entry name" value="S-adenosyl-L-methionine-dependent methyltransferases"/>
    <property type="match status" value="1"/>
</dbReference>
<evidence type="ECO:0000313" key="5">
    <source>
        <dbReference type="Proteomes" id="UP000225322"/>
    </source>
</evidence>
<name>A0A0K1LM14_9CAUD</name>
<dbReference type="EMBL" id="KT001913">
    <property type="protein sequence ID" value="AKU43494.1"/>
    <property type="molecule type" value="Genomic_DNA"/>
</dbReference>
<keyword evidence="1 4" id="KW-0489">Methyltransferase</keyword>
<dbReference type="GO" id="GO:0043565">
    <property type="term" value="F:sequence-specific DNA binding"/>
    <property type="evidence" value="ECO:0007669"/>
    <property type="project" value="TreeGrafter"/>
</dbReference>
<keyword evidence="5" id="KW-1185">Reference proteome</keyword>
<dbReference type="InterPro" id="IPR029063">
    <property type="entry name" value="SAM-dependent_MTases_sf"/>
</dbReference>
<proteinExistence type="predicted"/>
<evidence type="ECO:0000256" key="1">
    <source>
        <dbReference type="ARBA" id="ARBA00022603"/>
    </source>
</evidence>
<reference evidence="4 5" key="1">
    <citation type="journal article" date="2015" name="Genome Announc.">
        <title>Complete Genome Sequence of Caulobacter crescentus Siphophage Sansa.</title>
        <authorList>
            <person name="Vara L."/>
            <person name="Kane A.A."/>
            <person name="Cahill J.L."/>
            <person name="Rasche E.S."/>
            <person name="Kuty Everett G.F."/>
        </authorList>
    </citation>
    <scope>NUCLEOTIDE SEQUENCE [LARGE SCALE GENOMIC DNA]</scope>
</reference>
<dbReference type="PRINTS" id="PR00505">
    <property type="entry name" value="D12N6MTFRASE"/>
</dbReference>
<evidence type="ECO:0000256" key="2">
    <source>
        <dbReference type="ARBA" id="ARBA00022679"/>
    </source>
</evidence>
<dbReference type="InterPro" id="IPR012263">
    <property type="entry name" value="M_m6A_EcoRV"/>
</dbReference>